<reference evidence="1 2" key="1">
    <citation type="submission" date="2016-10" db="EMBL/GenBank/DDBJ databases">
        <authorList>
            <person name="de Groot N.N."/>
        </authorList>
    </citation>
    <scope>NUCLEOTIDE SEQUENCE [LARGE SCALE GENOMIC DNA]</scope>
    <source>
        <strain evidence="1 2">DSM 12272</strain>
    </source>
</reference>
<dbReference type="Proteomes" id="UP000198597">
    <property type="component" value="Unassembled WGS sequence"/>
</dbReference>
<keyword evidence="2" id="KW-1185">Reference proteome</keyword>
<dbReference type="RefSeq" id="WP_089970624.1">
    <property type="nucleotide sequence ID" value="NZ_FNJM01000008.1"/>
</dbReference>
<name>A0A1H0TV85_9CLOT</name>
<gene>
    <name evidence="1" type="ORF">SAMN04488529_10862</name>
</gene>
<proteinExistence type="predicted"/>
<evidence type="ECO:0000313" key="1">
    <source>
        <dbReference type="EMBL" id="SDP57655.1"/>
    </source>
</evidence>
<organism evidence="1 2">
    <name type="scientific">Clostridium gasigenes</name>
    <dbReference type="NCBI Taxonomy" id="94869"/>
    <lineage>
        <taxon>Bacteria</taxon>
        <taxon>Bacillati</taxon>
        <taxon>Bacillota</taxon>
        <taxon>Clostridia</taxon>
        <taxon>Eubacteriales</taxon>
        <taxon>Clostridiaceae</taxon>
        <taxon>Clostridium</taxon>
    </lineage>
</organism>
<sequence length="174" mass="19770">MKVCLKRIAHCEGTPAKYNMIFNCCSRAEAQRIRNTLPVCMTDSDNDIIVNVIVKFSRAVISPFGCESFGPISLSNLRPVKTSEGCKPKKFCVIVTSNNPRTSQILCRFPKIFICDEDKTIKITFVFNKKRSCRFCSSRNCRSNNRFRSNNGCRVGRRCGCGCGLEWLLLLFLF</sequence>
<evidence type="ECO:0000313" key="2">
    <source>
        <dbReference type="Proteomes" id="UP000198597"/>
    </source>
</evidence>
<dbReference type="EMBL" id="FNJM01000008">
    <property type="protein sequence ID" value="SDP57655.1"/>
    <property type="molecule type" value="Genomic_DNA"/>
</dbReference>
<dbReference type="AlphaFoldDB" id="A0A1H0TV85"/>
<protein>
    <submittedName>
        <fullName evidence="1">Uncharacterized protein</fullName>
    </submittedName>
</protein>
<accession>A0A1H0TV85</accession>